<dbReference type="Pfam" id="PF01228">
    <property type="entry name" value="Gly_radical"/>
    <property type="match status" value="1"/>
</dbReference>
<dbReference type="Proteomes" id="UP000095651">
    <property type="component" value="Unassembled WGS sequence"/>
</dbReference>
<feature type="domain" description="Glycine radical" evidence="4">
    <location>
        <begin position="638"/>
        <end position="753"/>
    </location>
</feature>
<gene>
    <name evidence="6" type="primary">hpdB_4</name>
    <name evidence="6" type="ORF">ERS852407_05487</name>
</gene>
<dbReference type="RefSeq" id="WP_055660029.1">
    <property type="nucleotide sequence ID" value="NZ_CABIXC010000023.1"/>
</dbReference>
<evidence type="ECO:0000313" key="6">
    <source>
        <dbReference type="EMBL" id="CUP27350.1"/>
    </source>
</evidence>
<evidence type="ECO:0000259" key="5">
    <source>
        <dbReference type="PROSITE" id="PS51554"/>
    </source>
</evidence>
<dbReference type="InterPro" id="IPR001150">
    <property type="entry name" value="Gly_radical"/>
</dbReference>
<dbReference type="AlphaFoldDB" id="A0A174M043"/>
<evidence type="ECO:0000256" key="1">
    <source>
        <dbReference type="ARBA" id="ARBA00022818"/>
    </source>
</evidence>
<evidence type="ECO:0000256" key="2">
    <source>
        <dbReference type="ARBA" id="ARBA00023239"/>
    </source>
</evidence>
<dbReference type="Gene3D" id="3.20.70.20">
    <property type="match status" value="1"/>
</dbReference>
<proteinExistence type="predicted"/>
<dbReference type="PANTHER" id="PTHR43641:SF2">
    <property type="entry name" value="DEHYDRATASE YBIW-RELATED"/>
    <property type="match status" value="1"/>
</dbReference>
<dbReference type="PROSITE" id="PS51554">
    <property type="entry name" value="PFL"/>
    <property type="match status" value="1"/>
</dbReference>
<evidence type="ECO:0000259" key="4">
    <source>
        <dbReference type="PROSITE" id="PS51149"/>
    </source>
</evidence>
<dbReference type="PANTHER" id="PTHR43641">
    <property type="entry name" value="FORMATE ACETYLTRANSFERASE 3-RELATED"/>
    <property type="match status" value="1"/>
</dbReference>
<keyword evidence="6" id="KW-0670">Pyruvate</keyword>
<dbReference type="EC" id="4.1.1.83" evidence="6"/>
<dbReference type="InterPro" id="IPR051215">
    <property type="entry name" value="GRE"/>
</dbReference>
<accession>A0A174M043</accession>
<sequence length="753" mass="85755">MNHFKVASPRTNLEVEIAFTKAYRRILKQWRGNKYKIEAECMKAMYPAILHPIEEQDVLAGRHEFGPVGFGIQHQTGGFGFYIHEDEVVKELENGVGSLKYREDLNDMLVFWKKENTDRYVMEHMPEHLKKALISDQWDKLPMPACPILRMAGCYLDFDKLVLKGIPGMMEELSASMERSGLEEEQIQFLAASIEMFDLLKDMLQYYEDQAGEMAERAEGKRKEELLKLKEALFQNQRRKPESYLEAVQLVWMYCLMTPIIDIGRCDVFFGDLYCHDIDNGILTEEEALKITQNFFQLVDHLDCETDGRVIVGGYGRRNPETGDRYSLLAIEACRTVKEVLPQFTLRFHKDTPESVMKAAIRCIEEGRTYPLLYNDDVIVPGVMSTYGVSREMAEHYIMLGCGEYEFEHYSVATPSGSLNAAKIMELAVNGGWDPVGGWTIGPRTPKLSECGSFEEFYRYYQEHAKYYIEAQAEFEAYEYEITGARHPFLMASVLYDGCIQKGKALFEGGCEYLAGTLEFYGAVDAADSLCAVKKLIFDEKRMTAEEMMEALADNFSDYPAARKMMLEAPKYGVDHEEADAFFVELQDFFNETAKAQADRVGLKSYLPVYINNAQNTTLARWVGATPNGRKSGCATANANNPESVVETKGLTPMINSLLKPSHINHAGMVQNFRFTKELLERSEDKVIAAMKDYFDRGGCQAMITVIGKDDLKNAMERPEEYGDLIVRVGGFSARFVMLEKDVQKEIYERASY</sequence>
<dbReference type="GO" id="GO:0043722">
    <property type="term" value="F:4-hydroxyphenylacetate decarboxylase activity"/>
    <property type="evidence" value="ECO:0007669"/>
    <property type="project" value="UniProtKB-EC"/>
</dbReference>
<name>A0A174M043_9FIRM</name>
<organism evidence="6 7">
    <name type="scientific">Hungatella hathewayi</name>
    <dbReference type="NCBI Taxonomy" id="154046"/>
    <lineage>
        <taxon>Bacteria</taxon>
        <taxon>Bacillati</taxon>
        <taxon>Bacillota</taxon>
        <taxon>Clostridia</taxon>
        <taxon>Lachnospirales</taxon>
        <taxon>Lachnospiraceae</taxon>
        <taxon>Hungatella</taxon>
    </lineage>
</organism>
<dbReference type="Pfam" id="PF02901">
    <property type="entry name" value="PFL-like"/>
    <property type="match status" value="1"/>
</dbReference>
<evidence type="ECO:0000313" key="7">
    <source>
        <dbReference type="Proteomes" id="UP000095651"/>
    </source>
</evidence>
<dbReference type="InterPro" id="IPR004184">
    <property type="entry name" value="PFL_dom"/>
</dbReference>
<protein>
    <submittedName>
        <fullName evidence="6">Pyruvate formate-lyase</fullName>
        <ecNumber evidence="6">4.1.1.83</ecNumber>
    </submittedName>
</protein>
<keyword evidence="2 6" id="KW-0456">Lyase</keyword>
<evidence type="ECO:0000256" key="3">
    <source>
        <dbReference type="PROSITE-ProRule" id="PRU00493"/>
    </source>
</evidence>
<keyword evidence="1 3" id="KW-0556">Organic radical</keyword>
<dbReference type="GO" id="GO:0005829">
    <property type="term" value="C:cytosol"/>
    <property type="evidence" value="ECO:0007669"/>
    <property type="project" value="TreeGrafter"/>
</dbReference>
<dbReference type="SUPFAM" id="SSF51998">
    <property type="entry name" value="PFL-like glycyl radical enzymes"/>
    <property type="match status" value="1"/>
</dbReference>
<dbReference type="PROSITE" id="PS51149">
    <property type="entry name" value="GLY_RADICAL_2"/>
    <property type="match status" value="1"/>
</dbReference>
<reference evidence="6 7" key="1">
    <citation type="submission" date="2015-09" db="EMBL/GenBank/DDBJ databases">
        <authorList>
            <consortium name="Pathogen Informatics"/>
        </authorList>
    </citation>
    <scope>NUCLEOTIDE SEQUENCE [LARGE SCALE GENOMIC DNA]</scope>
    <source>
        <strain evidence="6 7">2789STDY5608850</strain>
    </source>
</reference>
<dbReference type="EMBL" id="CYZE01000023">
    <property type="protein sequence ID" value="CUP27350.1"/>
    <property type="molecule type" value="Genomic_DNA"/>
</dbReference>
<feature type="modified residue" description="Glycine radical" evidence="3">
    <location>
        <position position="731"/>
    </location>
</feature>
<feature type="domain" description="PFL" evidence="5">
    <location>
        <begin position="1"/>
        <end position="631"/>
    </location>
</feature>